<feature type="region of interest" description="Disordered" evidence="10">
    <location>
        <begin position="396"/>
        <end position="420"/>
    </location>
</feature>
<dbReference type="EMBL" id="MDYN01000022">
    <property type="protein sequence ID" value="OQD82244.1"/>
    <property type="molecule type" value="Genomic_DNA"/>
</dbReference>
<dbReference type="Gene3D" id="1.50.10.20">
    <property type="match status" value="1"/>
</dbReference>
<dbReference type="EC" id="3.2.1.101" evidence="4"/>
<dbReference type="Proteomes" id="UP000191672">
    <property type="component" value="Unassembled WGS sequence"/>
</dbReference>
<keyword evidence="12" id="KW-1185">Reference proteome</keyword>
<gene>
    <name evidence="11" type="ORF">PENANT_c022G09351</name>
</gene>
<protein>
    <recommendedName>
        <fullName evidence="4">mannan endo-1,6-alpha-mannosidase</fullName>
        <ecNumber evidence="4">3.2.1.101</ecNumber>
    </recommendedName>
</protein>
<comment type="caution">
    <text evidence="11">The sequence shown here is derived from an EMBL/GenBank/DDBJ whole genome shotgun (WGS) entry which is preliminary data.</text>
</comment>
<dbReference type="InterPro" id="IPR014480">
    <property type="entry name" value="Mannan-1_6-alpha_mannosidase"/>
</dbReference>
<dbReference type="InterPro" id="IPR008928">
    <property type="entry name" value="6-hairpin_glycosidase_sf"/>
</dbReference>
<evidence type="ECO:0000256" key="7">
    <source>
        <dbReference type="ARBA" id="ARBA00023136"/>
    </source>
</evidence>
<comment type="similarity">
    <text evidence="3">Belongs to the glycosyl hydrolase 76 family.</text>
</comment>
<evidence type="ECO:0000256" key="3">
    <source>
        <dbReference type="ARBA" id="ARBA00009699"/>
    </source>
</evidence>
<keyword evidence="6" id="KW-0378">Hydrolase</keyword>
<comment type="catalytic activity">
    <reaction evidence="1">
        <text>Random hydrolysis of (1-&gt;6)-alpha-D-mannosidic linkages in unbranched (1-&gt;6)-mannans.</text>
        <dbReference type="EC" id="3.2.1.101"/>
    </reaction>
</comment>
<evidence type="ECO:0000256" key="4">
    <source>
        <dbReference type="ARBA" id="ARBA00012350"/>
    </source>
</evidence>
<dbReference type="STRING" id="416450.A0A1V6PYZ5"/>
<reference evidence="12" key="1">
    <citation type="journal article" date="2017" name="Nat. Microbiol.">
        <title>Global analysis of biosynthetic gene clusters reveals vast potential of secondary metabolite production in Penicillium species.</title>
        <authorList>
            <person name="Nielsen J.C."/>
            <person name="Grijseels S."/>
            <person name="Prigent S."/>
            <person name="Ji B."/>
            <person name="Dainat J."/>
            <person name="Nielsen K.F."/>
            <person name="Frisvad J.C."/>
            <person name="Workman M."/>
            <person name="Nielsen J."/>
        </authorList>
    </citation>
    <scope>NUCLEOTIDE SEQUENCE [LARGE SCALE GENOMIC DNA]</scope>
    <source>
        <strain evidence="12">IBT 31811</strain>
    </source>
</reference>
<comment type="subcellular location">
    <subcellularLocation>
        <location evidence="2">Endomembrane system</location>
    </subcellularLocation>
</comment>
<name>A0A1V6PYZ5_9EURO</name>
<feature type="compositionally biased region" description="Low complexity" evidence="10">
    <location>
        <begin position="396"/>
        <end position="405"/>
    </location>
</feature>
<dbReference type="FunFam" id="1.50.10.20:FF:000006">
    <property type="entry name" value="Mannan endo-1,6-alpha-mannosidase"/>
    <property type="match status" value="1"/>
</dbReference>
<evidence type="ECO:0000313" key="12">
    <source>
        <dbReference type="Proteomes" id="UP000191672"/>
    </source>
</evidence>
<evidence type="ECO:0000256" key="9">
    <source>
        <dbReference type="ARBA" id="ARBA00023295"/>
    </source>
</evidence>
<evidence type="ECO:0000256" key="6">
    <source>
        <dbReference type="ARBA" id="ARBA00022801"/>
    </source>
</evidence>
<keyword evidence="7" id="KW-0472">Membrane</keyword>
<evidence type="ECO:0000256" key="1">
    <source>
        <dbReference type="ARBA" id="ARBA00001452"/>
    </source>
</evidence>
<proteinExistence type="inferred from homology"/>
<dbReference type="GO" id="GO:0009272">
    <property type="term" value="P:fungal-type cell wall biogenesis"/>
    <property type="evidence" value="ECO:0007669"/>
    <property type="project" value="TreeGrafter"/>
</dbReference>
<dbReference type="InterPro" id="IPR005198">
    <property type="entry name" value="Glyco_hydro_76"/>
</dbReference>
<dbReference type="PANTHER" id="PTHR12145:SF36">
    <property type="entry name" value="MANNAN ENDO-1,6-ALPHA-MANNOSIDASE DCW1"/>
    <property type="match status" value="1"/>
</dbReference>
<dbReference type="SUPFAM" id="SSF48208">
    <property type="entry name" value="Six-hairpin glycosidases"/>
    <property type="match status" value="1"/>
</dbReference>
<keyword evidence="9" id="KW-0326">Glycosidase</keyword>
<dbReference type="PANTHER" id="PTHR12145">
    <property type="entry name" value="MANNAN ENDO-1,6-ALPHA-MANNOSIDASE DCW1"/>
    <property type="match status" value="1"/>
</dbReference>
<dbReference type="Pfam" id="PF03663">
    <property type="entry name" value="Glyco_hydro_76"/>
    <property type="match status" value="1"/>
</dbReference>
<dbReference type="GO" id="GO:0012505">
    <property type="term" value="C:endomembrane system"/>
    <property type="evidence" value="ECO:0007669"/>
    <property type="project" value="UniProtKB-SubCell"/>
</dbReference>
<evidence type="ECO:0000256" key="8">
    <source>
        <dbReference type="ARBA" id="ARBA00023180"/>
    </source>
</evidence>
<organism evidence="11 12">
    <name type="scientific">Penicillium antarcticum</name>
    <dbReference type="NCBI Taxonomy" id="416450"/>
    <lineage>
        <taxon>Eukaryota</taxon>
        <taxon>Fungi</taxon>
        <taxon>Dikarya</taxon>
        <taxon>Ascomycota</taxon>
        <taxon>Pezizomycotina</taxon>
        <taxon>Eurotiomycetes</taxon>
        <taxon>Eurotiomycetidae</taxon>
        <taxon>Eurotiales</taxon>
        <taxon>Aspergillaceae</taxon>
        <taxon>Penicillium</taxon>
    </lineage>
</organism>
<dbReference type="AlphaFoldDB" id="A0A1V6PYZ5"/>
<sequence>MTGLNSQAVAAEISLDIDSPESIKSAASTVAYDLVKFYTGNNTGDTPGNLPDPYYWWEAGAFFGALVNYWSYTGDTIYTEITRQALVHQAGEKGDFMPTNQTYTEGNDDQMFWAIAAMAAAERNFPNPESGPGYLSMVQAVFNEQAGRWDPECHGGLRWQIYTWNSGYNYKNSISNGGFFNMAARLARYTGNETYAEWATKSYEWSKKVGLVGDKNEIFDGVTTTDSCSSHDHNRWSYNAGIFLHGTSVMYNYTASLSSDSSTNTSGVWKERMDGLLAASSHFFSKNESSMNVMFEPLCELTGSCNVDQLSFKAYLSRWLAEVTQYAPYTYDQVMAYLRPTAEAAVKQCQGGERGTSCGMRWSSGTYDGTTGVGQQMGTLEVLQALLTSDVGGALTSTTGGTSESNPAAGTGDNKTDTDVPERQLTTADRAGAGILTVVGNALYPLIMKFLNFALSTLFACISTTQAVIFKPQNEDKNLSPSNASVAIDLSPYFNNRAFGLKPNDSTFDGSGNSYPADRMPPSQFTYGGINYRFSKFNASGYDNVLVQGQEIPVPRSKYFSYQMLAASESGMASASIEAKYSDGSTSSGPLLVPAWWSWPYPAGADLSFGHYLTENTMNFNRSNILQTVNWLDSSKELVSLSLPNSSTGVSNEPAATQ</sequence>
<keyword evidence="8" id="KW-0325">Glycoprotein</keyword>
<dbReference type="GO" id="GO:0008496">
    <property type="term" value="F:mannan endo-1,6-alpha-mannosidase activity"/>
    <property type="evidence" value="ECO:0007669"/>
    <property type="project" value="UniProtKB-EC"/>
</dbReference>
<evidence type="ECO:0000256" key="5">
    <source>
        <dbReference type="ARBA" id="ARBA00022729"/>
    </source>
</evidence>
<keyword evidence="5" id="KW-0732">Signal</keyword>
<evidence type="ECO:0000313" key="11">
    <source>
        <dbReference type="EMBL" id="OQD82244.1"/>
    </source>
</evidence>
<accession>A0A1V6PYZ5</accession>
<evidence type="ECO:0000256" key="2">
    <source>
        <dbReference type="ARBA" id="ARBA00004308"/>
    </source>
</evidence>
<evidence type="ECO:0000256" key="10">
    <source>
        <dbReference type="SAM" id="MobiDB-lite"/>
    </source>
</evidence>
<dbReference type="GO" id="GO:0016052">
    <property type="term" value="P:carbohydrate catabolic process"/>
    <property type="evidence" value="ECO:0007669"/>
    <property type="project" value="InterPro"/>
</dbReference>